<feature type="region of interest" description="Disordered" evidence="2">
    <location>
        <begin position="1"/>
        <end position="77"/>
    </location>
</feature>
<dbReference type="PANTHER" id="PTHR33083:SF116">
    <property type="entry name" value="OS04G0413900 PROTEIN"/>
    <property type="match status" value="1"/>
</dbReference>
<dbReference type="GO" id="GO:0010150">
    <property type="term" value="P:leaf senescence"/>
    <property type="evidence" value="ECO:0007669"/>
    <property type="project" value="UniProtKB-ARBA"/>
</dbReference>
<evidence type="ECO:0000256" key="2">
    <source>
        <dbReference type="SAM" id="MobiDB-lite"/>
    </source>
</evidence>
<accession>A0A9Q0KKR2</accession>
<gene>
    <name evidence="3" type="ORF">NE237_005115</name>
</gene>
<reference evidence="3" key="1">
    <citation type="journal article" date="2023" name="Plant J.">
        <title>The genome of the king protea, Protea cynaroides.</title>
        <authorList>
            <person name="Chang J."/>
            <person name="Duong T.A."/>
            <person name="Schoeman C."/>
            <person name="Ma X."/>
            <person name="Roodt D."/>
            <person name="Barker N."/>
            <person name="Li Z."/>
            <person name="Van de Peer Y."/>
            <person name="Mizrachi E."/>
        </authorList>
    </citation>
    <scope>NUCLEOTIDE SEQUENCE</scope>
    <source>
        <tissue evidence="3">Young leaves</tissue>
    </source>
</reference>
<organism evidence="3 4">
    <name type="scientific">Protea cynaroides</name>
    <dbReference type="NCBI Taxonomy" id="273540"/>
    <lineage>
        <taxon>Eukaryota</taxon>
        <taxon>Viridiplantae</taxon>
        <taxon>Streptophyta</taxon>
        <taxon>Embryophyta</taxon>
        <taxon>Tracheophyta</taxon>
        <taxon>Spermatophyta</taxon>
        <taxon>Magnoliopsida</taxon>
        <taxon>Proteales</taxon>
        <taxon>Proteaceae</taxon>
        <taxon>Protea</taxon>
    </lineage>
</organism>
<comment type="caution">
    <text evidence="3">The sequence shown here is derived from an EMBL/GenBank/DDBJ whole genome shotgun (WGS) entry which is preliminary data.</text>
</comment>
<evidence type="ECO:0000313" key="4">
    <source>
        <dbReference type="Proteomes" id="UP001141806"/>
    </source>
</evidence>
<name>A0A9Q0KKR2_9MAGN</name>
<protein>
    <submittedName>
        <fullName evidence="3">Uncharacterized protein</fullName>
    </submittedName>
</protein>
<evidence type="ECO:0000313" key="3">
    <source>
        <dbReference type="EMBL" id="KAJ4972016.1"/>
    </source>
</evidence>
<dbReference type="EMBL" id="JAMYWD010000005">
    <property type="protein sequence ID" value="KAJ4972016.1"/>
    <property type="molecule type" value="Genomic_DNA"/>
</dbReference>
<feature type="compositionally biased region" description="Acidic residues" evidence="2">
    <location>
        <begin position="38"/>
        <end position="48"/>
    </location>
</feature>
<dbReference type="PANTHER" id="PTHR33083">
    <property type="entry name" value="EXPRESSED PROTEIN"/>
    <property type="match status" value="1"/>
</dbReference>
<dbReference type="InterPro" id="IPR007608">
    <property type="entry name" value="Senescence_reg_S40"/>
</dbReference>
<dbReference type="AlphaFoldDB" id="A0A9Q0KKR2"/>
<dbReference type="Pfam" id="PF04520">
    <property type="entry name" value="Senescence_reg"/>
    <property type="match status" value="1"/>
</dbReference>
<proteinExistence type="inferred from homology"/>
<comment type="similarity">
    <text evidence="1">Belongs to the senescence regulator S40 family.</text>
</comment>
<dbReference type="Proteomes" id="UP001141806">
    <property type="component" value="Unassembled WGS sequence"/>
</dbReference>
<evidence type="ECO:0000256" key="1">
    <source>
        <dbReference type="ARBA" id="ARBA00034773"/>
    </source>
</evidence>
<dbReference type="OrthoDB" id="684536at2759"/>
<keyword evidence="4" id="KW-1185">Reference proteome</keyword>
<sequence length="308" mass="34420">MEPNAVSAFRHHKSPSSERFLELFSQPPSENANRGFTDDGDELDEDEVFWTGDFSEPKQNHQFDPPSTNTDRRKNFNSMSFRKSENFGILAALPEDDKKRGLGDRQFLYRKASVSPSSSESSSASSSSRMILAIPKPAQSIMERECSMSAPIGKFQSAPVNVPVMPKWAASGRNRAVLEEDDDKGEDEMLPPHEIVARGSTRSSMTTFSVLEGVGRTLKGRDLRQELSTSAWLSWSQATASHHGYQRYCCLILNFIVLQLNGAYRILPTLVRASNQLLLFPTERTQHQMPGIEQLIAVSIIPSSSLFF</sequence>